<evidence type="ECO:0000256" key="1">
    <source>
        <dbReference type="ARBA" id="ARBA00022475"/>
    </source>
</evidence>
<organism evidence="9">
    <name type="scientific">hydrothermal vent metagenome</name>
    <dbReference type="NCBI Taxonomy" id="652676"/>
    <lineage>
        <taxon>unclassified sequences</taxon>
        <taxon>metagenomes</taxon>
        <taxon>ecological metagenomes</taxon>
    </lineage>
</organism>
<evidence type="ECO:0000313" key="9">
    <source>
        <dbReference type="EMBL" id="VAX22259.1"/>
    </source>
</evidence>
<keyword evidence="9" id="KW-0449">Lipoprotein</keyword>
<feature type="region of interest" description="Disordered" evidence="7">
    <location>
        <begin position="181"/>
        <end position="216"/>
    </location>
</feature>
<reference evidence="9" key="1">
    <citation type="submission" date="2018-06" db="EMBL/GenBank/DDBJ databases">
        <authorList>
            <person name="Zhirakovskaya E."/>
        </authorList>
    </citation>
    <scope>NUCLEOTIDE SEQUENCE</scope>
</reference>
<feature type="transmembrane region" description="Helical" evidence="8">
    <location>
        <begin position="71"/>
        <end position="89"/>
    </location>
</feature>
<dbReference type="AlphaFoldDB" id="A0A3B1BWD5"/>
<keyword evidence="3 8" id="KW-0812">Transmembrane</keyword>
<feature type="transmembrane region" description="Helical" evidence="8">
    <location>
        <begin position="96"/>
        <end position="114"/>
    </location>
</feature>
<evidence type="ECO:0000256" key="5">
    <source>
        <dbReference type="ARBA" id="ARBA00022989"/>
    </source>
</evidence>
<dbReference type="PANTHER" id="PTHR33695">
    <property type="entry name" value="LIPOPROTEIN SIGNAL PEPTIDASE"/>
    <property type="match status" value="1"/>
</dbReference>
<evidence type="ECO:0000256" key="8">
    <source>
        <dbReference type="SAM" id="Phobius"/>
    </source>
</evidence>
<sequence>MKVLYISIAVFLTDQISKLAVKGFSIPFLNFNWEGMHYGQSINVLGEFFRITYVENPGMAFGFEVSVIQKLFLSLFTLVAAIAIFYYLYRSKDAGLALRVGLALILGGALGNLVDRTFYGVIFGYAPLFYGKVVDFLQFEFWDFTLFGHTYETWPIFNFADTAVSVGVGVILVFHREKKPELADSDKITSDDKNNHSPQPDILENDENSNRKKISV</sequence>
<dbReference type="GO" id="GO:0016020">
    <property type="term" value="C:membrane"/>
    <property type="evidence" value="ECO:0007669"/>
    <property type="project" value="InterPro"/>
</dbReference>
<dbReference type="PRINTS" id="PR00781">
    <property type="entry name" value="LIPOSIGPTASE"/>
</dbReference>
<dbReference type="EC" id="3.4.23.36" evidence="9"/>
<evidence type="ECO:0000256" key="6">
    <source>
        <dbReference type="ARBA" id="ARBA00023136"/>
    </source>
</evidence>
<evidence type="ECO:0000256" key="3">
    <source>
        <dbReference type="ARBA" id="ARBA00022692"/>
    </source>
</evidence>
<dbReference type="GO" id="GO:0006508">
    <property type="term" value="P:proteolysis"/>
    <property type="evidence" value="ECO:0007669"/>
    <property type="project" value="UniProtKB-KW"/>
</dbReference>
<evidence type="ECO:0000256" key="2">
    <source>
        <dbReference type="ARBA" id="ARBA00022670"/>
    </source>
</evidence>
<keyword evidence="6 8" id="KW-0472">Membrane</keyword>
<dbReference type="GO" id="GO:0004190">
    <property type="term" value="F:aspartic-type endopeptidase activity"/>
    <property type="evidence" value="ECO:0007669"/>
    <property type="project" value="UniProtKB-EC"/>
</dbReference>
<dbReference type="HAMAP" id="MF_00161">
    <property type="entry name" value="LspA"/>
    <property type="match status" value="1"/>
</dbReference>
<dbReference type="NCBIfam" id="TIGR00077">
    <property type="entry name" value="lspA"/>
    <property type="match status" value="1"/>
</dbReference>
<accession>A0A3B1BWD5</accession>
<keyword evidence="1" id="KW-1003">Cell membrane</keyword>
<feature type="transmembrane region" description="Helical" evidence="8">
    <location>
        <begin position="156"/>
        <end position="174"/>
    </location>
</feature>
<dbReference type="EMBL" id="UOGD01000219">
    <property type="protein sequence ID" value="VAX22259.1"/>
    <property type="molecule type" value="Genomic_DNA"/>
</dbReference>
<proteinExistence type="inferred from homology"/>
<dbReference type="InterPro" id="IPR001872">
    <property type="entry name" value="Peptidase_A8"/>
</dbReference>
<keyword evidence="4 9" id="KW-0378">Hydrolase</keyword>
<protein>
    <submittedName>
        <fullName evidence="9">Lipoprotein signal peptidase</fullName>
        <ecNumber evidence="9">3.4.23.36</ecNumber>
    </submittedName>
</protein>
<dbReference type="Pfam" id="PF01252">
    <property type="entry name" value="Peptidase_A8"/>
    <property type="match status" value="1"/>
</dbReference>
<keyword evidence="2" id="KW-0645">Protease</keyword>
<dbReference type="PANTHER" id="PTHR33695:SF1">
    <property type="entry name" value="LIPOPROTEIN SIGNAL PEPTIDASE"/>
    <property type="match status" value="1"/>
</dbReference>
<feature type="compositionally biased region" description="Basic and acidic residues" evidence="7">
    <location>
        <begin position="181"/>
        <end position="195"/>
    </location>
</feature>
<evidence type="ECO:0000256" key="4">
    <source>
        <dbReference type="ARBA" id="ARBA00022801"/>
    </source>
</evidence>
<gene>
    <name evidence="9" type="ORF">MNBD_IGNAVI01-1608</name>
</gene>
<keyword evidence="5 8" id="KW-1133">Transmembrane helix</keyword>
<evidence type="ECO:0000256" key="7">
    <source>
        <dbReference type="SAM" id="MobiDB-lite"/>
    </source>
</evidence>
<name>A0A3B1BWD5_9ZZZZ</name>